<dbReference type="SUPFAM" id="SSF63380">
    <property type="entry name" value="Riboflavin synthase domain-like"/>
    <property type="match status" value="1"/>
</dbReference>
<dbReference type="Pfam" id="PF00175">
    <property type="entry name" value="NAD_binding_1"/>
    <property type="match status" value="1"/>
</dbReference>
<dbReference type="CDD" id="cd06221">
    <property type="entry name" value="sulfite_reductase_like"/>
    <property type="match status" value="1"/>
</dbReference>
<dbReference type="InterPro" id="IPR008333">
    <property type="entry name" value="Cbr1-like_FAD-bd_dom"/>
</dbReference>
<dbReference type="InterPro" id="IPR039261">
    <property type="entry name" value="FNR_nucleotide-bd"/>
</dbReference>
<dbReference type="EMBL" id="JAIOIV010000034">
    <property type="protein sequence ID" value="MBZ0155545.1"/>
    <property type="molecule type" value="Genomic_DNA"/>
</dbReference>
<dbReference type="InterPro" id="IPR001433">
    <property type="entry name" value="OxRdtase_FAD/NAD-bd"/>
</dbReference>
<keyword evidence="1" id="KW-0408">Iron</keyword>
<keyword evidence="1" id="KW-0411">Iron-sulfur</keyword>
<keyword evidence="1" id="KW-0001">2Fe-2S</keyword>
<evidence type="ECO:0000313" key="3">
    <source>
        <dbReference type="EMBL" id="MBZ0155545.1"/>
    </source>
</evidence>
<comment type="caution">
    <text evidence="3">The sequence shown here is derived from an EMBL/GenBank/DDBJ whole genome shotgun (WGS) entry which is preliminary data.</text>
</comment>
<feature type="binding site" evidence="1">
    <location>
        <position position="252"/>
    </location>
    <ligand>
        <name>[2Fe-2S] cluster</name>
        <dbReference type="ChEBI" id="CHEBI:190135"/>
    </ligand>
</feature>
<dbReference type="GO" id="GO:0051537">
    <property type="term" value="F:2 iron, 2 sulfur cluster binding"/>
    <property type="evidence" value="ECO:0007669"/>
    <property type="project" value="UniProtKB-KW"/>
</dbReference>
<dbReference type="Pfam" id="PF10418">
    <property type="entry name" value="DHODB_Fe-S_bind"/>
    <property type="match status" value="1"/>
</dbReference>
<dbReference type="PRINTS" id="PR00406">
    <property type="entry name" value="CYTB5RDTASE"/>
</dbReference>
<dbReference type="PANTHER" id="PTHR43513:SF1">
    <property type="entry name" value="ANAEROBIC SULFITE REDUCTASE SUBUNIT B"/>
    <property type="match status" value="1"/>
</dbReference>
<dbReference type="Gene3D" id="3.40.50.80">
    <property type="entry name" value="Nucleotide-binding domain of ferredoxin-NADP reductase (FNR) module"/>
    <property type="match status" value="1"/>
</dbReference>
<sequence length="278" mass="30722">MEKVVIKESNYNVKKGKILRTKRLTGHEKLFEVALEGGGSLDHDPGQFVMVSVFGVGEVPISVSSSPATRGSFELCVRAVGKVTEAMHQLEAGDEIGIRGPYGKGFPIRILEGNDLLIVAGGLGIAPLRSLIKHVLFNRREFGKVHILLGCKTPQDMLFSNELEQWNRRMDVHYECTVDRAAPDWAGNVGVITTLIPGVDIEPERTFAVVVGPPIMYKFVIKELLAKNIPERQILLSFERHMKCGMGKCGRCQIQGLYVCQDGPVFNFADIKNMSEAL</sequence>
<dbReference type="GO" id="GO:0050660">
    <property type="term" value="F:flavin adenine dinucleotide binding"/>
    <property type="evidence" value="ECO:0007669"/>
    <property type="project" value="InterPro"/>
</dbReference>
<evidence type="ECO:0000313" key="4">
    <source>
        <dbReference type="Proteomes" id="UP000705867"/>
    </source>
</evidence>
<dbReference type="GO" id="GO:0046872">
    <property type="term" value="F:metal ion binding"/>
    <property type="evidence" value="ECO:0007669"/>
    <property type="project" value="UniProtKB-KW"/>
</dbReference>
<gene>
    <name evidence="3" type="ORF">K8I29_04930</name>
</gene>
<dbReference type="GO" id="GO:0006221">
    <property type="term" value="P:pyrimidine nucleotide biosynthetic process"/>
    <property type="evidence" value="ECO:0007669"/>
    <property type="project" value="InterPro"/>
</dbReference>
<reference evidence="3" key="2">
    <citation type="submission" date="2021-08" db="EMBL/GenBank/DDBJ databases">
        <authorList>
            <person name="Dalcin Martins P."/>
        </authorList>
    </citation>
    <scope>NUCLEOTIDE SEQUENCE</scope>
    <source>
        <strain evidence="3">MAG_39</strain>
    </source>
</reference>
<dbReference type="PRINTS" id="PR00371">
    <property type="entry name" value="FPNCR"/>
</dbReference>
<feature type="domain" description="FAD-binding FR-type" evidence="2">
    <location>
        <begin position="11"/>
        <end position="108"/>
    </location>
</feature>
<dbReference type="Proteomes" id="UP000705867">
    <property type="component" value="Unassembled WGS sequence"/>
</dbReference>
<dbReference type="Pfam" id="PF00970">
    <property type="entry name" value="FAD_binding_6"/>
    <property type="match status" value="1"/>
</dbReference>
<keyword evidence="1" id="KW-0479">Metal-binding</keyword>
<protein>
    <submittedName>
        <fullName evidence="3">FAD/NAD(P)-binding protein</fullName>
    </submittedName>
</protein>
<dbReference type="PROSITE" id="PS51384">
    <property type="entry name" value="FAD_FR"/>
    <property type="match status" value="1"/>
</dbReference>
<dbReference type="InterPro" id="IPR012165">
    <property type="entry name" value="Cyt_c3_hydrogenase_gsu"/>
</dbReference>
<dbReference type="InterPro" id="IPR017927">
    <property type="entry name" value="FAD-bd_FR_type"/>
</dbReference>
<dbReference type="InterPro" id="IPR017938">
    <property type="entry name" value="Riboflavin_synthase-like_b-brl"/>
</dbReference>
<evidence type="ECO:0000259" key="2">
    <source>
        <dbReference type="PROSITE" id="PS51384"/>
    </source>
</evidence>
<feature type="binding site" evidence="1">
    <location>
        <position position="244"/>
    </location>
    <ligand>
        <name>[2Fe-2S] cluster</name>
        <dbReference type="ChEBI" id="CHEBI:190135"/>
    </ligand>
</feature>
<dbReference type="Gene3D" id="2.40.30.10">
    <property type="entry name" value="Translation factors"/>
    <property type="match status" value="1"/>
</dbReference>
<dbReference type="GO" id="GO:0016491">
    <property type="term" value="F:oxidoreductase activity"/>
    <property type="evidence" value="ECO:0007669"/>
    <property type="project" value="InterPro"/>
</dbReference>
<dbReference type="AlphaFoldDB" id="A0A953JBC8"/>
<dbReference type="InterPro" id="IPR019480">
    <property type="entry name" value="Dihydroorotate_DH_Fe-S-bd"/>
</dbReference>
<evidence type="ECO:0000256" key="1">
    <source>
        <dbReference type="PIRSR" id="PIRSR006816-2"/>
    </source>
</evidence>
<dbReference type="InterPro" id="IPR050353">
    <property type="entry name" value="PyrK_electron_transfer"/>
</dbReference>
<dbReference type="SUPFAM" id="SSF52343">
    <property type="entry name" value="Ferredoxin reductase-like, C-terminal NADP-linked domain"/>
    <property type="match status" value="1"/>
</dbReference>
<feature type="binding site" evidence="1">
    <location>
        <position position="249"/>
    </location>
    <ligand>
        <name>[2Fe-2S] cluster</name>
        <dbReference type="ChEBI" id="CHEBI:190135"/>
    </ligand>
</feature>
<feature type="binding site" evidence="1">
    <location>
        <position position="260"/>
    </location>
    <ligand>
        <name>[2Fe-2S] cluster</name>
        <dbReference type="ChEBI" id="CHEBI:190135"/>
    </ligand>
</feature>
<comment type="cofactor">
    <cofactor evidence="1">
        <name>[2Fe-2S] cluster</name>
        <dbReference type="ChEBI" id="CHEBI:190135"/>
    </cofactor>
    <text evidence="1">Binds 1 [2Fe-2S] cluster per subunit.</text>
</comment>
<proteinExistence type="predicted"/>
<dbReference type="PANTHER" id="PTHR43513">
    <property type="entry name" value="DIHYDROOROTATE DEHYDROGENASE B (NAD(+)), ELECTRON TRANSFER SUBUNIT"/>
    <property type="match status" value="1"/>
</dbReference>
<accession>A0A953JBC8</accession>
<dbReference type="PIRSF" id="PIRSF006816">
    <property type="entry name" value="Cyc3_hyd_g"/>
    <property type="match status" value="1"/>
</dbReference>
<dbReference type="InterPro" id="IPR001709">
    <property type="entry name" value="Flavoprot_Pyr_Nucl_cyt_Rdtase"/>
</dbReference>
<organism evidence="3 4">
    <name type="scientific">Candidatus Nitrobium versatile</name>
    <dbReference type="NCBI Taxonomy" id="2884831"/>
    <lineage>
        <taxon>Bacteria</taxon>
        <taxon>Pseudomonadati</taxon>
        <taxon>Nitrospirota</taxon>
        <taxon>Nitrospiria</taxon>
        <taxon>Nitrospirales</taxon>
        <taxon>Nitrospiraceae</taxon>
        <taxon>Candidatus Nitrobium</taxon>
    </lineage>
</organism>
<reference evidence="3" key="1">
    <citation type="journal article" date="2021" name="bioRxiv">
        <title>Unraveling nitrogen, sulfur and carbon metabolic pathways and microbial community transcriptional responses to substrate deprivation and toxicity stresses in a bioreactor mimicking anoxic brackish coastal sediment conditions.</title>
        <authorList>
            <person name="Martins P.D."/>
            <person name="Echeveste M.J."/>
            <person name="Arshad A."/>
            <person name="Kurth J."/>
            <person name="Ouboter H."/>
            <person name="Jetten M.S.M."/>
            <person name="Welte C.U."/>
        </authorList>
    </citation>
    <scope>NUCLEOTIDE SEQUENCE</scope>
    <source>
        <strain evidence="3">MAG_39</strain>
    </source>
</reference>
<name>A0A953JBC8_9BACT</name>